<sequence length="161" mass="18360">MATHTKVTMEFVTPLMRIFRGSYDFFAIRVGHIIHFEERIQTLEIAEIDAAMILLQCVLLKGRCTSKRSFFASARYKLSKKALVKKREINDLITKKSSMDTFVTRKLAPMDQLPNKLTVGLDTVLETAFKRIADNEVEKFHIYGKSGVGKATLLKESARNM</sequence>
<evidence type="ECO:0000313" key="1">
    <source>
        <dbReference type="EMBL" id="KAJ8435009.1"/>
    </source>
</evidence>
<keyword evidence="2" id="KW-1185">Reference proteome</keyword>
<organism evidence="1 2">
    <name type="scientific">Carnegiea gigantea</name>
    <dbReference type="NCBI Taxonomy" id="171969"/>
    <lineage>
        <taxon>Eukaryota</taxon>
        <taxon>Viridiplantae</taxon>
        <taxon>Streptophyta</taxon>
        <taxon>Embryophyta</taxon>
        <taxon>Tracheophyta</taxon>
        <taxon>Spermatophyta</taxon>
        <taxon>Magnoliopsida</taxon>
        <taxon>eudicotyledons</taxon>
        <taxon>Gunneridae</taxon>
        <taxon>Pentapetalae</taxon>
        <taxon>Caryophyllales</taxon>
        <taxon>Cactineae</taxon>
        <taxon>Cactaceae</taxon>
        <taxon>Cactoideae</taxon>
        <taxon>Echinocereeae</taxon>
        <taxon>Carnegiea</taxon>
    </lineage>
</organism>
<comment type="caution">
    <text evidence="1">The sequence shown here is derived from an EMBL/GenBank/DDBJ whole genome shotgun (WGS) entry which is preliminary data.</text>
</comment>
<dbReference type="Proteomes" id="UP001153076">
    <property type="component" value="Unassembled WGS sequence"/>
</dbReference>
<accession>A0A9Q1K1X0</accession>
<name>A0A9Q1K1X0_9CARY</name>
<dbReference type="EMBL" id="JAKOGI010000440">
    <property type="protein sequence ID" value="KAJ8435009.1"/>
    <property type="molecule type" value="Genomic_DNA"/>
</dbReference>
<reference evidence="1" key="1">
    <citation type="submission" date="2022-04" db="EMBL/GenBank/DDBJ databases">
        <title>Carnegiea gigantea Genome sequencing and assembly v2.</title>
        <authorList>
            <person name="Copetti D."/>
            <person name="Sanderson M.J."/>
            <person name="Burquez A."/>
            <person name="Wojciechowski M.F."/>
        </authorList>
    </citation>
    <scope>NUCLEOTIDE SEQUENCE</scope>
    <source>
        <strain evidence="1">SGP5-SGP5p</strain>
        <tissue evidence="1">Aerial part</tissue>
    </source>
</reference>
<evidence type="ECO:0000313" key="2">
    <source>
        <dbReference type="Proteomes" id="UP001153076"/>
    </source>
</evidence>
<protein>
    <submittedName>
        <fullName evidence="1">Uncharacterized protein</fullName>
    </submittedName>
</protein>
<dbReference type="AlphaFoldDB" id="A0A9Q1K1X0"/>
<proteinExistence type="predicted"/>
<gene>
    <name evidence="1" type="ORF">Cgig2_013497</name>
</gene>